<name>A0A183BR71_GLOPA</name>
<organism evidence="3 4">
    <name type="scientific">Globodera pallida</name>
    <name type="common">Potato cyst nematode worm</name>
    <name type="synonym">Heterodera pallida</name>
    <dbReference type="NCBI Taxonomy" id="36090"/>
    <lineage>
        <taxon>Eukaryota</taxon>
        <taxon>Metazoa</taxon>
        <taxon>Ecdysozoa</taxon>
        <taxon>Nematoda</taxon>
        <taxon>Chromadorea</taxon>
        <taxon>Rhabditida</taxon>
        <taxon>Tylenchina</taxon>
        <taxon>Tylenchomorpha</taxon>
        <taxon>Tylenchoidea</taxon>
        <taxon>Heteroderidae</taxon>
        <taxon>Heteroderinae</taxon>
        <taxon>Globodera</taxon>
    </lineage>
</organism>
<dbReference type="AlphaFoldDB" id="A0A183BR71"/>
<reference evidence="3" key="1">
    <citation type="submission" date="2014-05" db="EMBL/GenBank/DDBJ databases">
        <title>The genome and life-stage specific transcriptomes of Globodera pallida elucidate key aspects of plant parasitism by a cyst nematode.</title>
        <authorList>
            <person name="Cotton J.A."/>
            <person name="Lilley C.J."/>
            <person name="Jones L.M."/>
            <person name="Kikuchi T."/>
            <person name="Reid A.J."/>
            <person name="Thorpe P."/>
            <person name="Tsai I.J."/>
            <person name="Beasley H."/>
            <person name="Blok V."/>
            <person name="Cock P.J.A."/>
            <person name="Van den Akker S.E."/>
            <person name="Holroyd N."/>
            <person name="Hunt M."/>
            <person name="Mantelin S."/>
            <person name="Naghra H."/>
            <person name="Pain A."/>
            <person name="Palomares-Rius J.E."/>
            <person name="Zarowiecki M."/>
            <person name="Berriman M."/>
            <person name="Jones J.T."/>
            <person name="Urwin P.E."/>
        </authorList>
    </citation>
    <scope>NUCLEOTIDE SEQUENCE [LARGE SCALE GENOMIC DNA]</scope>
    <source>
        <strain evidence="3">Lindley</strain>
    </source>
</reference>
<reference evidence="4" key="2">
    <citation type="submission" date="2016-06" db="UniProtKB">
        <authorList>
            <consortium name="WormBaseParasite"/>
        </authorList>
    </citation>
    <scope>IDENTIFICATION</scope>
</reference>
<dbReference type="Proteomes" id="UP000050741">
    <property type="component" value="Unassembled WGS sequence"/>
</dbReference>
<feature type="coiled-coil region" evidence="1">
    <location>
        <begin position="38"/>
        <end position="65"/>
    </location>
</feature>
<proteinExistence type="predicted"/>
<feature type="chain" id="PRO_5008146491" evidence="2">
    <location>
        <begin position="21"/>
        <end position="111"/>
    </location>
</feature>
<keyword evidence="3" id="KW-1185">Reference proteome</keyword>
<feature type="signal peptide" evidence="2">
    <location>
        <begin position="1"/>
        <end position="20"/>
    </location>
</feature>
<evidence type="ECO:0000256" key="2">
    <source>
        <dbReference type="SAM" id="SignalP"/>
    </source>
</evidence>
<keyword evidence="2" id="KW-0732">Signal</keyword>
<accession>A0A183BR71</accession>
<sequence>MLKTIRCHLLLVQFFFNASAFIQTNKADKDLSVVVPPVDDLLQQLRIAQNNYEEAARQLWQLRELMGVLMHGECCLDTADNKKQLCIERIFGQIALFIACPSSAHNKRRVQ</sequence>
<evidence type="ECO:0000313" key="4">
    <source>
        <dbReference type="WBParaSite" id="GPLIN_000310700"/>
    </source>
</evidence>
<dbReference type="WBParaSite" id="GPLIN_000310700">
    <property type="protein sequence ID" value="GPLIN_000310700"/>
    <property type="gene ID" value="GPLIN_000310700"/>
</dbReference>
<evidence type="ECO:0000256" key="1">
    <source>
        <dbReference type="SAM" id="Coils"/>
    </source>
</evidence>
<protein>
    <submittedName>
        <fullName evidence="4">Secreted protein</fullName>
    </submittedName>
</protein>
<keyword evidence="1" id="KW-0175">Coiled coil</keyword>
<evidence type="ECO:0000313" key="3">
    <source>
        <dbReference type="Proteomes" id="UP000050741"/>
    </source>
</evidence>